<dbReference type="InterPro" id="IPR010432">
    <property type="entry name" value="RDD"/>
</dbReference>
<evidence type="ECO:0000313" key="9">
    <source>
        <dbReference type="Proteomes" id="UP000282818"/>
    </source>
</evidence>
<name>A0A437Q6G1_9GAMM</name>
<keyword evidence="4 6" id="KW-1133">Transmembrane helix</keyword>
<keyword evidence="3 6" id="KW-0812">Transmembrane</keyword>
<accession>A0A437Q6G1</accession>
<feature type="transmembrane region" description="Helical" evidence="6">
    <location>
        <begin position="105"/>
        <end position="124"/>
    </location>
</feature>
<sequence length="151" mass="17063">MPRRVVFDQTGVTEANLFKRLAALVYDLLVVIAVLFFVGGIGVALNGGEAAEGPLMQSAYFVVIFLFNGFFWTKSGQTIGMMAWRLRVQSLEGYSLTWSQALKRWLAAIVSIAAAGFGYWWMLFSDERLTWHDRFSSSRVVVIPKRKKEQS</sequence>
<comment type="caution">
    <text evidence="8">The sequence shown here is derived from an EMBL/GenBank/DDBJ whole genome shotgun (WGS) entry which is preliminary data.</text>
</comment>
<gene>
    <name evidence="8" type="ORF">EOE65_13685</name>
</gene>
<proteinExistence type="predicted"/>
<reference evidence="8 9" key="1">
    <citation type="submission" date="2019-01" db="EMBL/GenBank/DDBJ databases">
        <authorList>
            <person name="Chen W.-M."/>
        </authorList>
    </citation>
    <scope>NUCLEOTIDE SEQUENCE [LARGE SCALE GENOMIC DNA]</scope>
    <source>
        <strain evidence="8 9">HPM-16</strain>
    </source>
</reference>
<dbReference type="PANTHER" id="PTHR36115">
    <property type="entry name" value="PROLINE-RICH ANTIGEN HOMOLOG-RELATED"/>
    <property type="match status" value="1"/>
</dbReference>
<organism evidence="8 9">
    <name type="scientific">Neptunomonas marina</name>
    <dbReference type="NCBI Taxonomy" id="1815562"/>
    <lineage>
        <taxon>Bacteria</taxon>
        <taxon>Pseudomonadati</taxon>
        <taxon>Pseudomonadota</taxon>
        <taxon>Gammaproteobacteria</taxon>
        <taxon>Oceanospirillales</taxon>
        <taxon>Oceanospirillaceae</taxon>
        <taxon>Neptunomonas</taxon>
    </lineage>
</organism>
<evidence type="ECO:0000256" key="4">
    <source>
        <dbReference type="ARBA" id="ARBA00022989"/>
    </source>
</evidence>
<dbReference type="PANTHER" id="PTHR36115:SF10">
    <property type="entry name" value="RDD DOMAIN-CONTAINING PROTEIN"/>
    <property type="match status" value="1"/>
</dbReference>
<evidence type="ECO:0000256" key="2">
    <source>
        <dbReference type="ARBA" id="ARBA00022475"/>
    </source>
</evidence>
<feature type="domain" description="RDD" evidence="7">
    <location>
        <begin position="15"/>
        <end position="136"/>
    </location>
</feature>
<evidence type="ECO:0000256" key="6">
    <source>
        <dbReference type="SAM" id="Phobius"/>
    </source>
</evidence>
<dbReference type="AlphaFoldDB" id="A0A437Q6G1"/>
<dbReference type="EMBL" id="SACQ01000006">
    <property type="protein sequence ID" value="RVU30095.1"/>
    <property type="molecule type" value="Genomic_DNA"/>
</dbReference>
<dbReference type="RefSeq" id="WP_127694880.1">
    <property type="nucleotide sequence ID" value="NZ_SACQ01000006.1"/>
</dbReference>
<evidence type="ECO:0000313" key="8">
    <source>
        <dbReference type="EMBL" id="RVU30095.1"/>
    </source>
</evidence>
<dbReference type="GO" id="GO:0005886">
    <property type="term" value="C:plasma membrane"/>
    <property type="evidence" value="ECO:0007669"/>
    <property type="project" value="UniProtKB-SubCell"/>
</dbReference>
<dbReference type="Pfam" id="PF06271">
    <property type="entry name" value="RDD"/>
    <property type="match status" value="1"/>
</dbReference>
<feature type="transmembrane region" description="Helical" evidence="6">
    <location>
        <begin position="21"/>
        <end position="47"/>
    </location>
</feature>
<evidence type="ECO:0000256" key="3">
    <source>
        <dbReference type="ARBA" id="ARBA00022692"/>
    </source>
</evidence>
<keyword evidence="5 6" id="KW-0472">Membrane</keyword>
<dbReference type="Proteomes" id="UP000282818">
    <property type="component" value="Unassembled WGS sequence"/>
</dbReference>
<feature type="transmembrane region" description="Helical" evidence="6">
    <location>
        <begin position="59"/>
        <end position="84"/>
    </location>
</feature>
<evidence type="ECO:0000259" key="7">
    <source>
        <dbReference type="Pfam" id="PF06271"/>
    </source>
</evidence>
<evidence type="ECO:0000256" key="1">
    <source>
        <dbReference type="ARBA" id="ARBA00004651"/>
    </source>
</evidence>
<keyword evidence="9" id="KW-1185">Reference proteome</keyword>
<dbReference type="InterPro" id="IPR051791">
    <property type="entry name" value="Pra-immunoreactive"/>
</dbReference>
<evidence type="ECO:0000256" key="5">
    <source>
        <dbReference type="ARBA" id="ARBA00023136"/>
    </source>
</evidence>
<comment type="subcellular location">
    <subcellularLocation>
        <location evidence="1">Cell membrane</location>
        <topology evidence="1">Multi-pass membrane protein</topology>
    </subcellularLocation>
</comment>
<keyword evidence="2" id="KW-1003">Cell membrane</keyword>
<protein>
    <submittedName>
        <fullName evidence="8">RDD family protein</fullName>
    </submittedName>
</protein>